<keyword evidence="3" id="KW-1003">Cell membrane</keyword>
<keyword evidence="8" id="KW-0472">Membrane</keyword>
<sequence>MIQFDKVTKNYDSDLKALHNVTLTINQGECFGVVGESGSGKSTFLRLLNQLERPTSGTITVAQQVLATLSERDIKKRQQQIGMIFQQFNLLHNQTVAQNVALPLKLRGKMEPARVLDMLAFVNLTHKADAYPRELSGGEKQRVAIARALVIEPKLLLCDEPTSALDAQHVDEVLSLLEKIHSQFQTTMVIVSHELAVIKRMCQRAAIFNRGELVGITAVKSAENAQQYDSYEARAMEILQQ</sequence>
<name>W7D9S3_9LIST</name>
<dbReference type="PROSITE" id="PS00211">
    <property type="entry name" value="ABC_TRANSPORTER_1"/>
    <property type="match status" value="1"/>
</dbReference>
<keyword evidence="6" id="KW-1278">Translocase</keyword>
<organism evidence="10 11">
    <name type="scientific">Brochothrix campestris FSL F6-1037</name>
    <dbReference type="NCBI Taxonomy" id="1265861"/>
    <lineage>
        <taxon>Bacteria</taxon>
        <taxon>Bacillati</taxon>
        <taxon>Bacillota</taxon>
        <taxon>Bacilli</taxon>
        <taxon>Bacillales</taxon>
        <taxon>Listeriaceae</taxon>
        <taxon>Brochothrix</taxon>
    </lineage>
</organism>
<evidence type="ECO:0000256" key="4">
    <source>
        <dbReference type="ARBA" id="ARBA00022741"/>
    </source>
</evidence>
<reference evidence="10 11" key="1">
    <citation type="submission" date="2012-12" db="EMBL/GenBank/DDBJ databases">
        <title>Novel taxa of Listeriaceae from agricultural environments in the United States.</title>
        <authorList>
            <person name="den Bakker H.C."/>
            <person name="Allred A."/>
            <person name="Warchocki S."/>
            <person name="Wright E.M."/>
            <person name="Burrell A."/>
            <person name="Nightingale K.K."/>
            <person name="Kephart D."/>
            <person name="Wiedmann M."/>
        </authorList>
    </citation>
    <scope>NUCLEOTIDE SEQUENCE [LARGE SCALE GENOMIC DNA]</scope>
    <source>
        <strain evidence="10 11">FSL F6-1037</strain>
    </source>
</reference>
<dbReference type="InterPro" id="IPR017871">
    <property type="entry name" value="ABC_transporter-like_CS"/>
</dbReference>
<keyword evidence="11" id="KW-1185">Reference proteome</keyword>
<gene>
    <name evidence="10" type="ORF">BCAMP_01365</name>
</gene>
<dbReference type="GO" id="GO:0006865">
    <property type="term" value="P:amino acid transport"/>
    <property type="evidence" value="ECO:0007669"/>
    <property type="project" value="UniProtKB-KW"/>
</dbReference>
<keyword evidence="2" id="KW-0813">Transport</keyword>
<dbReference type="PANTHER" id="PTHR43166:SF30">
    <property type="entry name" value="METHIONINE IMPORT ATP-BINDING PROTEIN METN"/>
    <property type="match status" value="1"/>
</dbReference>
<evidence type="ECO:0000256" key="2">
    <source>
        <dbReference type="ARBA" id="ARBA00022448"/>
    </source>
</evidence>
<dbReference type="InterPro" id="IPR003439">
    <property type="entry name" value="ABC_transporter-like_ATP-bd"/>
</dbReference>
<evidence type="ECO:0000256" key="8">
    <source>
        <dbReference type="ARBA" id="ARBA00023136"/>
    </source>
</evidence>
<keyword evidence="5" id="KW-0067">ATP-binding</keyword>
<accession>W7D9S3</accession>
<dbReference type="EMBL" id="AODH01000004">
    <property type="protein sequence ID" value="EUJ42008.1"/>
    <property type="molecule type" value="Genomic_DNA"/>
</dbReference>
<keyword evidence="7" id="KW-0029">Amino-acid transport</keyword>
<evidence type="ECO:0000256" key="7">
    <source>
        <dbReference type="ARBA" id="ARBA00022970"/>
    </source>
</evidence>
<proteinExistence type="inferred from homology"/>
<evidence type="ECO:0000256" key="6">
    <source>
        <dbReference type="ARBA" id="ARBA00022967"/>
    </source>
</evidence>
<dbReference type="GO" id="GO:0005886">
    <property type="term" value="C:plasma membrane"/>
    <property type="evidence" value="ECO:0007669"/>
    <property type="project" value="UniProtKB-ARBA"/>
</dbReference>
<dbReference type="RefSeq" id="WP_035313030.1">
    <property type="nucleotide sequence ID" value="NZ_AODH01000004.1"/>
</dbReference>
<dbReference type="STRING" id="1265861.BCAMP_01365"/>
<dbReference type="SMART" id="SM00382">
    <property type="entry name" value="AAA"/>
    <property type="match status" value="1"/>
</dbReference>
<dbReference type="InterPro" id="IPR027417">
    <property type="entry name" value="P-loop_NTPase"/>
</dbReference>
<dbReference type="Pfam" id="PF00005">
    <property type="entry name" value="ABC_tran"/>
    <property type="match status" value="1"/>
</dbReference>
<keyword evidence="4" id="KW-0547">Nucleotide-binding</keyword>
<dbReference type="SUPFAM" id="SSF52540">
    <property type="entry name" value="P-loop containing nucleoside triphosphate hydrolases"/>
    <property type="match status" value="1"/>
</dbReference>
<dbReference type="Gene3D" id="3.40.50.300">
    <property type="entry name" value="P-loop containing nucleotide triphosphate hydrolases"/>
    <property type="match status" value="1"/>
</dbReference>
<dbReference type="AlphaFoldDB" id="W7D9S3"/>
<dbReference type="GO" id="GO:0005524">
    <property type="term" value="F:ATP binding"/>
    <property type="evidence" value="ECO:0007669"/>
    <property type="project" value="UniProtKB-KW"/>
</dbReference>
<evidence type="ECO:0000256" key="1">
    <source>
        <dbReference type="ARBA" id="ARBA00005417"/>
    </source>
</evidence>
<comment type="similarity">
    <text evidence="1">Belongs to the ABC transporter superfamily.</text>
</comment>
<dbReference type="GO" id="GO:0016887">
    <property type="term" value="F:ATP hydrolysis activity"/>
    <property type="evidence" value="ECO:0007669"/>
    <property type="project" value="InterPro"/>
</dbReference>
<dbReference type="Proteomes" id="UP000019243">
    <property type="component" value="Unassembled WGS sequence"/>
</dbReference>
<evidence type="ECO:0000313" key="10">
    <source>
        <dbReference type="EMBL" id="EUJ42008.1"/>
    </source>
</evidence>
<comment type="caution">
    <text evidence="10">The sequence shown here is derived from an EMBL/GenBank/DDBJ whole genome shotgun (WGS) entry which is preliminary data.</text>
</comment>
<dbReference type="OrthoDB" id="9784332at2"/>
<evidence type="ECO:0000256" key="3">
    <source>
        <dbReference type="ARBA" id="ARBA00022475"/>
    </source>
</evidence>
<dbReference type="FunFam" id="3.40.50.300:FF:000056">
    <property type="entry name" value="Cell division ATP-binding protein FtsE"/>
    <property type="match status" value="1"/>
</dbReference>
<dbReference type="PANTHER" id="PTHR43166">
    <property type="entry name" value="AMINO ACID IMPORT ATP-BINDING PROTEIN"/>
    <property type="match status" value="1"/>
</dbReference>
<evidence type="ECO:0000256" key="5">
    <source>
        <dbReference type="ARBA" id="ARBA00022840"/>
    </source>
</evidence>
<evidence type="ECO:0000313" key="11">
    <source>
        <dbReference type="Proteomes" id="UP000019243"/>
    </source>
</evidence>
<feature type="domain" description="ABC transporter" evidence="9">
    <location>
        <begin position="2"/>
        <end position="235"/>
    </location>
</feature>
<dbReference type="PROSITE" id="PS50893">
    <property type="entry name" value="ABC_TRANSPORTER_2"/>
    <property type="match status" value="1"/>
</dbReference>
<protein>
    <submittedName>
        <fullName evidence="10">ABC transporter</fullName>
    </submittedName>
</protein>
<dbReference type="InterPro" id="IPR003593">
    <property type="entry name" value="AAA+_ATPase"/>
</dbReference>
<evidence type="ECO:0000259" key="9">
    <source>
        <dbReference type="PROSITE" id="PS50893"/>
    </source>
</evidence>
<dbReference type="InterPro" id="IPR050086">
    <property type="entry name" value="MetN_ABC_transporter-like"/>
</dbReference>